<dbReference type="EMBL" id="BSDZ01000089">
    <property type="protein sequence ID" value="GLI70001.1"/>
    <property type="molecule type" value="Genomic_DNA"/>
</dbReference>
<feature type="compositionally biased region" description="Polar residues" evidence="1">
    <location>
        <begin position="144"/>
        <end position="154"/>
    </location>
</feature>
<feature type="region of interest" description="Disordered" evidence="1">
    <location>
        <begin position="63"/>
        <end position="231"/>
    </location>
</feature>
<evidence type="ECO:0000313" key="2">
    <source>
        <dbReference type="EMBL" id="GLI70001.1"/>
    </source>
</evidence>
<feature type="compositionally biased region" description="Gly residues" evidence="1">
    <location>
        <begin position="176"/>
        <end position="185"/>
    </location>
</feature>
<evidence type="ECO:0000313" key="3">
    <source>
        <dbReference type="Proteomes" id="UP001165090"/>
    </source>
</evidence>
<feature type="compositionally biased region" description="Low complexity" evidence="1">
    <location>
        <begin position="71"/>
        <end position="86"/>
    </location>
</feature>
<feature type="region of interest" description="Disordered" evidence="1">
    <location>
        <begin position="264"/>
        <end position="286"/>
    </location>
</feature>
<accession>A0ABQ5SK47</accession>
<evidence type="ECO:0000256" key="1">
    <source>
        <dbReference type="SAM" id="MobiDB-lite"/>
    </source>
</evidence>
<protein>
    <recommendedName>
        <fullName evidence="4">DUF4456 domain-containing protein</fullName>
    </recommendedName>
</protein>
<feature type="region of interest" description="Disordered" evidence="1">
    <location>
        <begin position="333"/>
        <end position="354"/>
    </location>
</feature>
<organism evidence="2 3">
    <name type="scientific">Volvox africanus</name>
    <dbReference type="NCBI Taxonomy" id="51714"/>
    <lineage>
        <taxon>Eukaryota</taxon>
        <taxon>Viridiplantae</taxon>
        <taxon>Chlorophyta</taxon>
        <taxon>core chlorophytes</taxon>
        <taxon>Chlorophyceae</taxon>
        <taxon>CS clade</taxon>
        <taxon>Chlamydomonadales</taxon>
        <taxon>Volvocaceae</taxon>
        <taxon>Volvox</taxon>
    </lineage>
</organism>
<evidence type="ECO:0008006" key="4">
    <source>
        <dbReference type="Google" id="ProtNLM"/>
    </source>
</evidence>
<proteinExistence type="predicted"/>
<sequence>MPVRAEPAEAEEAQRLLGSLNRLIVNVGETYVELSGHTAAAQAVVADLRRCSSFLQSRLVGEPQPAPWLTSSSSSRGAYSSTSSPAATPPDRRASLSQDNAQAPGSVAPAGFVPKAWSPSPERASPFTASGGGISSVAGKSLIDPSSPSPSCTPVDSVPAPATGTSTATRPPLPGGSSGTGGRAGSVGRAAPCNRTPVAGPRSHANVTAAERPSGLAGVSRTRDTSPQRRTGVRTALGTFAAVPAPPRPTLPTVGETSQVRELAQAGMSKPGSAGSSSAKSDQAQGDASATDSVFISSTTSHLPLAAQRALAAAAALGVGFNGSAPQGLQSDSQFYQQQQGANAEPKPAGLPQLPLPLRRAMHRYRETLKTRDQLLQQYQEKRRGGGSRTSGGTSLADTVTAAGNAYRSTLARQFPHSPAGNRSNISGGGGGGVAVTSQAADQLNRMSLGASPAELQRRAQVLFAALVAAQTWLIQSLSELARTRGTHGGVAGANRRTTQADTCVALLADLELLRIELGDLQAQLRAAVQPDVTTPTLATSRPPPRGAAATVGLSGCVVNGSSSSSRGIDALAGIAAELEIDDEELEEAAALRRNRFLRSLLCDISGSESASSRGRRGPAAPGFLQKLSQPAKQLQQPARDGLAVAAGEQKFCMRRPVGLWLPDAVWAHVPIPAGGEASAATAGAAGAGYTAPDLQANSLGNSTAIPETPWHVLLPSPPPMVANLAPAGTVHCMMAPPALLCSSVQDAVAHGRAQLQLQATAFQLLLEGSLAAPLLPRQRPPPPPVRVQMTADSRWQQQLHHHSHHRYNEAAALAWERWLAQCRLAHLLLLKGARNRFCSIAELELEGETGDEIGEQPPPQQWQQ</sequence>
<name>A0ABQ5SK47_9CHLO</name>
<feature type="region of interest" description="Disordered" evidence="1">
    <location>
        <begin position="414"/>
        <end position="434"/>
    </location>
</feature>
<keyword evidence="3" id="KW-1185">Reference proteome</keyword>
<comment type="caution">
    <text evidence="2">The sequence shown here is derived from an EMBL/GenBank/DDBJ whole genome shotgun (WGS) entry which is preliminary data.</text>
</comment>
<feature type="compositionally biased region" description="Low complexity" evidence="1">
    <location>
        <begin position="266"/>
        <end position="286"/>
    </location>
</feature>
<gene>
    <name evidence="2" type="ORF">VaNZ11_014735</name>
</gene>
<reference evidence="2 3" key="1">
    <citation type="journal article" date="2023" name="IScience">
        <title>Expanded male sex-determining region conserved during the evolution of homothallism in the green alga Volvox.</title>
        <authorList>
            <person name="Yamamoto K."/>
            <person name="Matsuzaki R."/>
            <person name="Mahakham W."/>
            <person name="Heman W."/>
            <person name="Sekimoto H."/>
            <person name="Kawachi M."/>
            <person name="Minakuchi Y."/>
            <person name="Toyoda A."/>
            <person name="Nozaki H."/>
        </authorList>
    </citation>
    <scope>NUCLEOTIDE SEQUENCE [LARGE SCALE GENOMIC DNA]</scope>
    <source>
        <strain evidence="2 3">NIES-4468</strain>
    </source>
</reference>
<dbReference type="Proteomes" id="UP001165090">
    <property type="component" value="Unassembled WGS sequence"/>
</dbReference>